<evidence type="ECO:0000256" key="1">
    <source>
        <dbReference type="ARBA" id="ARBA00022692"/>
    </source>
</evidence>
<dbReference type="Gene3D" id="1.20.1250.20">
    <property type="entry name" value="MFS general substrate transporter like domains"/>
    <property type="match status" value="2"/>
</dbReference>
<evidence type="ECO:0000256" key="3">
    <source>
        <dbReference type="ARBA" id="ARBA00023136"/>
    </source>
</evidence>
<keyword evidence="1 4" id="KW-0812">Transmembrane</keyword>
<feature type="transmembrane region" description="Helical" evidence="4">
    <location>
        <begin position="365"/>
        <end position="387"/>
    </location>
</feature>
<evidence type="ECO:0000313" key="6">
    <source>
        <dbReference type="EMBL" id="QTF09152.1"/>
    </source>
</evidence>
<dbReference type="EMBL" id="CP050854">
    <property type="protein sequence ID" value="QTF09152.1"/>
    <property type="molecule type" value="Genomic_DNA"/>
</dbReference>
<dbReference type="InterPro" id="IPR050327">
    <property type="entry name" value="Proton-linked_MCT"/>
</dbReference>
<dbReference type="InterPro" id="IPR036259">
    <property type="entry name" value="MFS_trans_sf"/>
</dbReference>
<feature type="transmembrane region" description="Helical" evidence="4">
    <location>
        <begin position="338"/>
        <end position="359"/>
    </location>
</feature>
<keyword evidence="7" id="KW-1185">Reference proteome</keyword>
<feature type="transmembrane region" description="Helical" evidence="4">
    <location>
        <begin position="42"/>
        <end position="64"/>
    </location>
</feature>
<keyword evidence="2 4" id="KW-1133">Transmembrane helix</keyword>
<feature type="transmembrane region" description="Helical" evidence="4">
    <location>
        <begin position="129"/>
        <end position="152"/>
    </location>
</feature>
<keyword evidence="3 4" id="KW-0472">Membrane</keyword>
<organism evidence="6 7">
    <name type="scientific">Brenneria izadpanahii</name>
    <dbReference type="NCBI Taxonomy" id="2722756"/>
    <lineage>
        <taxon>Bacteria</taxon>
        <taxon>Pseudomonadati</taxon>
        <taxon>Pseudomonadota</taxon>
        <taxon>Gammaproteobacteria</taxon>
        <taxon>Enterobacterales</taxon>
        <taxon>Pectobacteriaceae</taxon>
        <taxon>Brenneria</taxon>
    </lineage>
</organism>
<feature type="domain" description="Major facilitator superfamily (MFS) profile" evidence="5">
    <location>
        <begin position="1"/>
        <end position="392"/>
    </location>
</feature>
<gene>
    <name evidence="6" type="ORF">HC231_15530</name>
</gene>
<evidence type="ECO:0000256" key="4">
    <source>
        <dbReference type="SAM" id="Phobius"/>
    </source>
</evidence>
<evidence type="ECO:0000256" key="2">
    <source>
        <dbReference type="ARBA" id="ARBA00022989"/>
    </source>
</evidence>
<feature type="transmembrane region" description="Helical" evidence="4">
    <location>
        <begin position="158"/>
        <end position="180"/>
    </location>
</feature>
<name>A0ABX7UX22_9GAMM</name>
<dbReference type="Pfam" id="PF07690">
    <property type="entry name" value="MFS_1"/>
    <property type="match status" value="1"/>
</dbReference>
<dbReference type="InterPro" id="IPR020846">
    <property type="entry name" value="MFS_dom"/>
</dbReference>
<dbReference type="SUPFAM" id="SSF103473">
    <property type="entry name" value="MFS general substrate transporter"/>
    <property type="match status" value="1"/>
</dbReference>
<feature type="transmembrane region" description="Helical" evidence="4">
    <location>
        <begin position="275"/>
        <end position="294"/>
    </location>
</feature>
<evidence type="ECO:0000313" key="7">
    <source>
        <dbReference type="Proteomes" id="UP000671960"/>
    </source>
</evidence>
<dbReference type="PROSITE" id="PS50850">
    <property type="entry name" value="MFS"/>
    <property type="match status" value="1"/>
</dbReference>
<sequence>MKNKWLLPASVVLVLVCGLLYSWSIYVIPLEREFGWNRSQTAFNFTVCISFFTLGMFLAGFLVNSIGRRNTIWLGGIVASSGFLLASYSASLPWLYLSYGACGGLGIGLMYIVPLATCTSSYPERSGTIAGLITMCFGLGNLLLGFFVISWLLEHYDWAVALRTVAAVILLASLSTGSFIRPGVSASVTEGRPAADEWGFTMKGMVSTSSFWIYTAWIVPCESAGLMVIAHIVPFAIEAGIVTALAALAMGIEATSNSLGRLIFGYLIDRVGRRVTMMLTPATMIIGLLTLWWGTPAFGFTALLIGCVIVGISYGSIYAQNVSLILQFFGPKHYTSNLGLQGFSMFAGALAGPQIAGFIQSTTGSYTPGFIAAIVIVFIGMVFGLFVNPPKNQKEIIKRNNDFVGCGTD</sequence>
<evidence type="ECO:0000259" key="5">
    <source>
        <dbReference type="PROSITE" id="PS50850"/>
    </source>
</evidence>
<feature type="transmembrane region" description="Helical" evidence="4">
    <location>
        <begin position="300"/>
        <end position="326"/>
    </location>
</feature>
<feature type="transmembrane region" description="Helical" evidence="4">
    <location>
        <begin position="96"/>
        <end position="117"/>
    </location>
</feature>
<proteinExistence type="predicted"/>
<dbReference type="RefSeq" id="WP_246494847.1">
    <property type="nucleotide sequence ID" value="NZ_CP050854.1"/>
</dbReference>
<feature type="transmembrane region" description="Helical" evidence="4">
    <location>
        <begin position="211"/>
        <end position="233"/>
    </location>
</feature>
<feature type="transmembrane region" description="Helical" evidence="4">
    <location>
        <begin position="239"/>
        <end position="263"/>
    </location>
</feature>
<accession>A0ABX7UX22</accession>
<dbReference type="InterPro" id="IPR011701">
    <property type="entry name" value="MFS"/>
</dbReference>
<reference evidence="6 7" key="1">
    <citation type="submission" date="2020-03" db="EMBL/GenBank/DDBJ databases">
        <authorList>
            <person name="Bakhshi Ganjeh M."/>
        </authorList>
    </citation>
    <scope>NUCLEOTIDE SEQUENCE [LARGE SCALE GENOMIC DNA]</scope>
    <source>
        <strain evidence="7">Iran 50</strain>
    </source>
</reference>
<dbReference type="Proteomes" id="UP000671960">
    <property type="component" value="Chromosome"/>
</dbReference>
<protein>
    <submittedName>
        <fullName evidence="6">OFA family MFS transporter</fullName>
    </submittedName>
</protein>
<dbReference type="PANTHER" id="PTHR11360">
    <property type="entry name" value="MONOCARBOXYLATE TRANSPORTER"/>
    <property type="match status" value="1"/>
</dbReference>
<feature type="transmembrane region" description="Helical" evidence="4">
    <location>
        <begin position="71"/>
        <end position="90"/>
    </location>
</feature>